<keyword evidence="4 7" id="KW-0010">Activator</keyword>
<evidence type="ECO:0000313" key="9">
    <source>
        <dbReference type="Proteomes" id="UP000001861"/>
    </source>
</evidence>
<evidence type="ECO:0000256" key="2">
    <source>
        <dbReference type="ARBA" id="ARBA00008089"/>
    </source>
</evidence>
<dbReference type="VEuPathDB" id="FungiDB:CC1G_13592"/>
<dbReference type="AlphaFoldDB" id="D6RJT9"/>
<keyword evidence="9" id="KW-1185">Reference proteome</keyword>
<comment type="subunit">
    <text evidence="7">Component of the Mediator complex.</text>
</comment>
<reference evidence="8 9" key="1">
    <citation type="journal article" date="2010" name="Proc. Natl. Acad. Sci. U.S.A.">
        <title>Insights into evolution of multicellular fungi from the assembled chromosomes of the mushroom Coprinopsis cinerea (Coprinus cinereus).</title>
        <authorList>
            <person name="Stajich J.E."/>
            <person name="Wilke S.K."/>
            <person name="Ahren D."/>
            <person name="Au C.H."/>
            <person name="Birren B.W."/>
            <person name="Borodovsky M."/>
            <person name="Burns C."/>
            <person name="Canback B."/>
            <person name="Casselton L.A."/>
            <person name="Cheng C.K."/>
            <person name="Deng J."/>
            <person name="Dietrich F.S."/>
            <person name="Fargo D.C."/>
            <person name="Farman M.L."/>
            <person name="Gathman A.C."/>
            <person name="Goldberg J."/>
            <person name="Guigo R."/>
            <person name="Hoegger P.J."/>
            <person name="Hooker J.B."/>
            <person name="Huggins A."/>
            <person name="James T.Y."/>
            <person name="Kamada T."/>
            <person name="Kilaru S."/>
            <person name="Kodira C."/>
            <person name="Kues U."/>
            <person name="Kupfer D."/>
            <person name="Kwan H.S."/>
            <person name="Lomsadze A."/>
            <person name="Li W."/>
            <person name="Lilly W.W."/>
            <person name="Ma L.J."/>
            <person name="Mackey A.J."/>
            <person name="Manning G."/>
            <person name="Martin F."/>
            <person name="Muraguchi H."/>
            <person name="Natvig D.O."/>
            <person name="Palmerini H."/>
            <person name="Ramesh M.A."/>
            <person name="Rehmeyer C.J."/>
            <person name="Roe B.A."/>
            <person name="Shenoy N."/>
            <person name="Stanke M."/>
            <person name="Ter-Hovhannisyan V."/>
            <person name="Tunlid A."/>
            <person name="Velagapudi R."/>
            <person name="Vision T.J."/>
            <person name="Zeng Q."/>
            <person name="Zolan M.E."/>
            <person name="Pukkila P.J."/>
        </authorList>
    </citation>
    <scope>NUCLEOTIDE SEQUENCE [LARGE SCALE GENOMIC DNA]</scope>
    <source>
        <strain evidence="9">Okayama-7 / 130 / ATCC MYA-4618 / FGSC 9003</strain>
    </source>
</reference>
<evidence type="ECO:0000256" key="1">
    <source>
        <dbReference type="ARBA" id="ARBA00004123"/>
    </source>
</evidence>
<organism evidence="8 9">
    <name type="scientific">Coprinopsis cinerea (strain Okayama-7 / 130 / ATCC MYA-4618 / FGSC 9003)</name>
    <name type="common">Inky cap fungus</name>
    <name type="synonym">Hormographiella aspergillata</name>
    <dbReference type="NCBI Taxonomy" id="240176"/>
    <lineage>
        <taxon>Eukaryota</taxon>
        <taxon>Fungi</taxon>
        <taxon>Dikarya</taxon>
        <taxon>Basidiomycota</taxon>
        <taxon>Agaricomycotina</taxon>
        <taxon>Agaricomycetes</taxon>
        <taxon>Agaricomycetidae</taxon>
        <taxon>Agaricales</taxon>
        <taxon>Agaricineae</taxon>
        <taxon>Psathyrellaceae</taxon>
        <taxon>Coprinopsis</taxon>
    </lineage>
</organism>
<evidence type="ECO:0000256" key="3">
    <source>
        <dbReference type="ARBA" id="ARBA00023015"/>
    </source>
</evidence>
<accession>D6RJT9</accession>
<dbReference type="InterPro" id="IPR011425">
    <property type="entry name" value="Med9"/>
</dbReference>
<dbReference type="eggNOG" id="ENOG502SV3M">
    <property type="taxonomic scope" value="Eukaryota"/>
</dbReference>
<comment type="function">
    <text evidence="7">Component of the Mediator complex, a coactivator involved in the regulated transcription of nearly all RNA polymerase II-dependent genes. Mediator functions as a bridge to convey information from gene-specific regulatory proteins to the basal RNA polymerase II transcription machinery. Mediator is recruited to promoters by direct interactions with regulatory proteins and serves as a scaffold for the assembly of a functional preinitiation complex with RNA polymerase II and the general transcription factors.</text>
</comment>
<sequence>MSRTWVLRLRGYLMASGATDFAMSNTVSSALYESLILKLVTVLEITRESEGITTPQAKQKLLQATNDFKNSLAQAKEIARNIPGGEFTVEEQDEVIEMLETLRDRKRLAHFSSKNLASAHSLADTKMEIDSMASTPFGG</sequence>
<proteinExistence type="inferred from homology"/>
<keyword evidence="5 7" id="KW-0804">Transcription</keyword>
<dbReference type="GO" id="GO:0003712">
    <property type="term" value="F:transcription coregulator activity"/>
    <property type="evidence" value="ECO:0007669"/>
    <property type="project" value="InterPro"/>
</dbReference>
<evidence type="ECO:0000256" key="5">
    <source>
        <dbReference type="ARBA" id="ARBA00023163"/>
    </source>
</evidence>
<dbReference type="InParanoid" id="D6RJT9"/>
<dbReference type="GO" id="GO:0006357">
    <property type="term" value="P:regulation of transcription by RNA polymerase II"/>
    <property type="evidence" value="ECO:0007669"/>
    <property type="project" value="InterPro"/>
</dbReference>
<evidence type="ECO:0000313" key="8">
    <source>
        <dbReference type="EMBL" id="EFI28565.1"/>
    </source>
</evidence>
<dbReference type="OMA" id="RADRMDI"/>
<keyword evidence="6 7" id="KW-0539">Nucleus</keyword>
<dbReference type="HOGENOM" id="CLU_146814_0_0_1"/>
<comment type="caution">
    <text evidence="8">The sequence shown here is derived from an EMBL/GenBank/DDBJ whole genome shotgun (WGS) entry which is preliminary data.</text>
</comment>
<dbReference type="EMBL" id="AACS02000001">
    <property type="protein sequence ID" value="EFI28565.1"/>
    <property type="molecule type" value="Genomic_DNA"/>
</dbReference>
<evidence type="ECO:0000256" key="6">
    <source>
        <dbReference type="ARBA" id="ARBA00023242"/>
    </source>
</evidence>
<dbReference type="GO" id="GO:0016592">
    <property type="term" value="C:mediator complex"/>
    <property type="evidence" value="ECO:0007669"/>
    <property type="project" value="InterPro"/>
</dbReference>
<comment type="subcellular location">
    <subcellularLocation>
        <location evidence="1 7">Nucleus</location>
    </subcellularLocation>
</comment>
<dbReference type="GeneID" id="6014756"/>
<keyword evidence="3 7" id="KW-0805">Transcription regulation</keyword>
<gene>
    <name evidence="7" type="primary">MED9</name>
    <name evidence="8" type="ORF">CC1G_13592</name>
</gene>
<dbReference type="OrthoDB" id="2563275at2759"/>
<dbReference type="STRING" id="240176.D6RJT9"/>
<name>D6RJT9_COPC7</name>
<dbReference type="KEGG" id="cci:CC1G_13592"/>
<dbReference type="Proteomes" id="UP000001861">
    <property type="component" value="Unassembled WGS sequence"/>
</dbReference>
<dbReference type="Pfam" id="PF07544">
    <property type="entry name" value="Med9"/>
    <property type="match status" value="1"/>
</dbReference>
<comment type="similarity">
    <text evidence="2 7">Belongs to the Mediator complex subunit 9 family.</text>
</comment>
<evidence type="ECO:0000256" key="4">
    <source>
        <dbReference type="ARBA" id="ARBA00023159"/>
    </source>
</evidence>
<evidence type="ECO:0000256" key="7">
    <source>
        <dbReference type="RuleBase" id="RU364145"/>
    </source>
</evidence>
<protein>
    <recommendedName>
        <fullName evidence="7">Mediator of RNA polymerase II transcription subunit 9</fullName>
    </recommendedName>
    <alternativeName>
        <fullName evidence="7">Mediator complex subunit 9</fullName>
    </alternativeName>
</protein>
<dbReference type="RefSeq" id="XP_002912059.1">
    <property type="nucleotide sequence ID" value="XM_002912013.1"/>
</dbReference>